<name>A0AAE0YFL1_9GAST</name>
<evidence type="ECO:0000313" key="2">
    <source>
        <dbReference type="Proteomes" id="UP001283361"/>
    </source>
</evidence>
<keyword evidence="2" id="KW-1185">Reference proteome</keyword>
<gene>
    <name evidence="1" type="ORF">RRG08_043545</name>
</gene>
<dbReference type="AlphaFoldDB" id="A0AAE0YFL1"/>
<protein>
    <submittedName>
        <fullName evidence="1">Uncharacterized protein</fullName>
    </submittedName>
</protein>
<dbReference type="EMBL" id="JAWDGP010006298">
    <property type="protein sequence ID" value="KAK3743814.1"/>
    <property type="molecule type" value="Genomic_DNA"/>
</dbReference>
<reference evidence="1" key="1">
    <citation type="journal article" date="2023" name="G3 (Bethesda)">
        <title>A reference genome for the long-term kleptoplast-retaining sea slug Elysia crispata morphotype clarki.</title>
        <authorList>
            <person name="Eastman K.E."/>
            <person name="Pendleton A.L."/>
            <person name="Shaikh M.A."/>
            <person name="Suttiyut T."/>
            <person name="Ogas R."/>
            <person name="Tomko P."/>
            <person name="Gavelis G."/>
            <person name="Widhalm J.R."/>
            <person name="Wisecaver J.H."/>
        </authorList>
    </citation>
    <scope>NUCLEOTIDE SEQUENCE</scope>
    <source>
        <strain evidence="1">ECLA1</strain>
    </source>
</reference>
<accession>A0AAE0YFL1</accession>
<proteinExistence type="predicted"/>
<dbReference type="Proteomes" id="UP001283361">
    <property type="component" value="Unassembled WGS sequence"/>
</dbReference>
<comment type="caution">
    <text evidence="1">The sequence shown here is derived from an EMBL/GenBank/DDBJ whole genome shotgun (WGS) entry which is preliminary data.</text>
</comment>
<organism evidence="1 2">
    <name type="scientific">Elysia crispata</name>
    <name type="common">lettuce slug</name>
    <dbReference type="NCBI Taxonomy" id="231223"/>
    <lineage>
        <taxon>Eukaryota</taxon>
        <taxon>Metazoa</taxon>
        <taxon>Spiralia</taxon>
        <taxon>Lophotrochozoa</taxon>
        <taxon>Mollusca</taxon>
        <taxon>Gastropoda</taxon>
        <taxon>Heterobranchia</taxon>
        <taxon>Euthyneura</taxon>
        <taxon>Panpulmonata</taxon>
        <taxon>Sacoglossa</taxon>
        <taxon>Placobranchoidea</taxon>
        <taxon>Plakobranchidae</taxon>
        <taxon>Elysia</taxon>
    </lineage>
</organism>
<evidence type="ECO:0000313" key="1">
    <source>
        <dbReference type="EMBL" id="KAK3743814.1"/>
    </source>
</evidence>
<sequence length="195" mass="21685">MFSGEAYVNGPVRAKREPKANHCFPPECSPRSQDPLLLVTTTRTRWVTDRWRGAYSGRSRGGGTLATIAANNGTHWATVRYRLPLGPAHNPILIEPRACPHREPEPMRWDLPTKGKPVSQRFAHPALLISPRLAEGRKPDRKRVVKPRNLVISVCFRAVRSIPVEKADFSSCPVISCCQSKISRLTASPAPATDY</sequence>